<keyword evidence="5" id="KW-0129">CBS domain</keyword>
<dbReference type="SUPFAM" id="SSF56176">
    <property type="entry name" value="FAD-binding/transporter-associated domain-like"/>
    <property type="match status" value="1"/>
</dbReference>
<dbReference type="InterPro" id="IPR046342">
    <property type="entry name" value="CBS_dom_sf"/>
</dbReference>
<dbReference type="InterPro" id="IPR005170">
    <property type="entry name" value="Transptr-assoc_dom"/>
</dbReference>
<evidence type="ECO:0000313" key="8">
    <source>
        <dbReference type="Proteomes" id="UP000593915"/>
    </source>
</evidence>
<evidence type="ECO:0000313" key="7">
    <source>
        <dbReference type="EMBL" id="QOW62068.1"/>
    </source>
</evidence>
<evidence type="ECO:0000256" key="2">
    <source>
        <dbReference type="ARBA" id="ARBA00006337"/>
    </source>
</evidence>
<evidence type="ECO:0000256" key="3">
    <source>
        <dbReference type="ARBA" id="ARBA00022475"/>
    </source>
</evidence>
<comment type="similarity">
    <text evidence="2">Belongs to the UPF0053 family.</text>
</comment>
<gene>
    <name evidence="7" type="ORF">IFE08_06995</name>
</gene>
<dbReference type="RefSeq" id="WP_024469998.1">
    <property type="nucleotide sequence ID" value="NZ_CP045670.1"/>
</dbReference>
<reference evidence="7 8" key="1">
    <citation type="submission" date="2020-09" db="EMBL/GenBank/DDBJ databases">
        <title>Characterization of Treponema spp. from bovine digital dermatitis in Korea.</title>
        <authorList>
            <person name="Espiritu H.M."/>
            <person name="Cho Y.I."/>
            <person name="Mamuad L."/>
        </authorList>
    </citation>
    <scope>NUCLEOTIDE SEQUENCE [LARGE SCALE GENOMIC DNA]</scope>
    <source>
        <strain evidence="7 8">KS1</strain>
    </source>
</reference>
<keyword evidence="4" id="KW-0677">Repeat</keyword>
<dbReference type="SMART" id="SM01091">
    <property type="entry name" value="CorC_HlyC"/>
    <property type="match status" value="1"/>
</dbReference>
<keyword evidence="3" id="KW-0472">Membrane</keyword>
<dbReference type="Pfam" id="PF03471">
    <property type="entry name" value="CorC_HlyC"/>
    <property type="match status" value="1"/>
</dbReference>
<comment type="subcellular location">
    <subcellularLocation>
        <location evidence="1">Cell membrane</location>
        <topology evidence="1">Multi-pass membrane protein</topology>
    </subcellularLocation>
</comment>
<dbReference type="PROSITE" id="PS51371">
    <property type="entry name" value="CBS"/>
    <property type="match status" value="2"/>
</dbReference>
<dbReference type="FunFam" id="3.10.580.10:FF:000002">
    <property type="entry name" value="Magnesium/cobalt efflux protein CorC"/>
    <property type="match status" value="1"/>
</dbReference>
<proteinExistence type="inferred from homology"/>
<dbReference type="Gene3D" id="3.30.465.10">
    <property type="match status" value="1"/>
</dbReference>
<accession>A0A7S6WRL6</accession>
<dbReference type="PANTHER" id="PTHR22777:SF32">
    <property type="entry name" value="UPF0053 INNER MEMBRANE PROTEIN YFJD"/>
    <property type="match status" value="1"/>
</dbReference>
<keyword evidence="3" id="KW-1003">Cell membrane</keyword>
<dbReference type="CDD" id="cd04590">
    <property type="entry name" value="CBS_pair_CorC_HlyC_assoc"/>
    <property type="match status" value="1"/>
</dbReference>
<sequence length="261" mass="29743">MGLFDKFKKKPNVSQILKNGLNDEKRDMIRGIVDLSDTAVKEVMIPRIDVDFLSLDTPGNEILDKISESGHSRFPVYEDSIDNVIGILYVKDILKLLPKNEKIDLKKVVRKAFFVPESKRIDDLLREFKRRHLHIAIAVDEYGGTSGIVCMEDIIEEIVGDIQDEFDNEGEDITKIGEGVWLCDARIDLDDLKEAIDAEDLPADEFETLGGFVFDLFGKIPVKYEKAVWQNYDFIVQDMDGHKVKTVKIILNKEALKPEAE</sequence>
<dbReference type="SUPFAM" id="SSF54631">
    <property type="entry name" value="CBS-domain pair"/>
    <property type="match status" value="1"/>
</dbReference>
<name>A0A7S6WRL6_9SPIR</name>
<dbReference type="EMBL" id="CP061839">
    <property type="protein sequence ID" value="QOW62068.1"/>
    <property type="molecule type" value="Genomic_DNA"/>
</dbReference>
<dbReference type="InterPro" id="IPR000644">
    <property type="entry name" value="CBS_dom"/>
</dbReference>
<dbReference type="InterPro" id="IPR016169">
    <property type="entry name" value="FAD-bd_PCMH_sub2"/>
</dbReference>
<dbReference type="InterPro" id="IPR036318">
    <property type="entry name" value="FAD-bd_PCMH-like_sf"/>
</dbReference>
<dbReference type="Pfam" id="PF00571">
    <property type="entry name" value="CBS"/>
    <property type="match status" value="2"/>
</dbReference>
<dbReference type="GO" id="GO:0005886">
    <property type="term" value="C:plasma membrane"/>
    <property type="evidence" value="ECO:0007669"/>
    <property type="project" value="UniProtKB-SubCell"/>
</dbReference>
<evidence type="ECO:0000256" key="5">
    <source>
        <dbReference type="ARBA" id="ARBA00023122"/>
    </source>
</evidence>
<evidence type="ECO:0000256" key="4">
    <source>
        <dbReference type="ARBA" id="ARBA00022737"/>
    </source>
</evidence>
<dbReference type="SMART" id="SM00116">
    <property type="entry name" value="CBS"/>
    <property type="match status" value="2"/>
</dbReference>
<evidence type="ECO:0000256" key="1">
    <source>
        <dbReference type="ARBA" id="ARBA00004651"/>
    </source>
</evidence>
<dbReference type="AlphaFoldDB" id="A0A7S6WRL6"/>
<dbReference type="GO" id="GO:0050660">
    <property type="term" value="F:flavin adenine dinucleotide binding"/>
    <property type="evidence" value="ECO:0007669"/>
    <property type="project" value="InterPro"/>
</dbReference>
<protein>
    <submittedName>
        <fullName evidence="7">HlyC/CorC family transporter</fullName>
    </submittedName>
</protein>
<feature type="domain" description="CBS" evidence="6">
    <location>
        <begin position="108"/>
        <end position="165"/>
    </location>
</feature>
<dbReference type="Gene3D" id="3.10.580.10">
    <property type="entry name" value="CBS-domain"/>
    <property type="match status" value="1"/>
</dbReference>
<evidence type="ECO:0000259" key="6">
    <source>
        <dbReference type="PROSITE" id="PS51371"/>
    </source>
</evidence>
<feature type="domain" description="CBS" evidence="6">
    <location>
        <begin position="44"/>
        <end position="105"/>
    </location>
</feature>
<dbReference type="PANTHER" id="PTHR22777">
    <property type="entry name" value="HEMOLYSIN-RELATED"/>
    <property type="match status" value="1"/>
</dbReference>
<organism evidence="7 8">
    <name type="scientific">Treponema pedis</name>
    <dbReference type="NCBI Taxonomy" id="409322"/>
    <lineage>
        <taxon>Bacteria</taxon>
        <taxon>Pseudomonadati</taxon>
        <taxon>Spirochaetota</taxon>
        <taxon>Spirochaetia</taxon>
        <taxon>Spirochaetales</taxon>
        <taxon>Treponemataceae</taxon>
        <taxon>Treponema</taxon>
    </lineage>
</organism>
<dbReference type="Proteomes" id="UP000593915">
    <property type="component" value="Chromosome"/>
</dbReference>
<dbReference type="InterPro" id="IPR044751">
    <property type="entry name" value="Ion_transp-like_CBS"/>
</dbReference>